<dbReference type="PANTHER" id="PTHR46190:SF1">
    <property type="entry name" value="SI:CH211-201H21.5"/>
    <property type="match status" value="1"/>
</dbReference>
<sequence length="354" mass="39459">MWPRIITSRVYALTVCTTLFQHVLSDENDTVPIRLLMDVDTGVDDAMAITFAGTSPNVCLEAITVVAGNTNLSNAYNNTLRVLKQINRTDVPVYKGADRPIDGFWNYEAVYFGEDNFGNAGHLYDMGENKAGDIHQYGYVKMMELIKNQTKQLTLMMLGPLTNLAIALLVEPNITQQVKAIYILGGNIYGKGNILPGSEFNFLTDPEAALVVLQRAECPVYIVPWETVLDSVVPWVIFHNITNKTGELQQFLFNISNHTVQCCHDGRTGYSLGDWMAMLAAVVPDSVIDSVQHRVSVELTGTQTRGQLVHAWMPYMLTEVKRNVTIIKKFNQSIVNEYFSKTFDPPVDGSVPLS</sequence>
<dbReference type="PANTHER" id="PTHR46190">
    <property type="entry name" value="SI:CH211-201H21.5-RELATED"/>
    <property type="match status" value="1"/>
</dbReference>
<keyword evidence="2" id="KW-0732">Signal</keyword>
<evidence type="ECO:0000259" key="3">
    <source>
        <dbReference type="Pfam" id="PF01156"/>
    </source>
</evidence>
<dbReference type="Gene3D" id="3.90.245.10">
    <property type="entry name" value="Ribonucleoside hydrolase-like"/>
    <property type="match status" value="1"/>
</dbReference>
<dbReference type="InterPro" id="IPR052775">
    <property type="entry name" value="IUN_hydrolase"/>
</dbReference>
<name>A0A224Z021_9ACAR</name>
<accession>A0A224Z021</accession>
<evidence type="ECO:0000256" key="2">
    <source>
        <dbReference type="SAM" id="SignalP"/>
    </source>
</evidence>
<feature type="domain" description="Inosine/uridine-preferring nucleoside hydrolase" evidence="3">
    <location>
        <begin position="36"/>
        <end position="333"/>
    </location>
</feature>
<dbReference type="InterPro" id="IPR001910">
    <property type="entry name" value="Inosine/uridine_hydrolase_dom"/>
</dbReference>
<dbReference type="EMBL" id="GFPF01009105">
    <property type="protein sequence ID" value="MAA20251.1"/>
    <property type="molecule type" value="Transcribed_RNA"/>
</dbReference>
<dbReference type="SUPFAM" id="SSF53590">
    <property type="entry name" value="Nucleoside hydrolase"/>
    <property type="match status" value="1"/>
</dbReference>
<proteinExistence type="inferred from homology"/>
<feature type="chain" id="PRO_5012601239" evidence="2">
    <location>
        <begin position="26"/>
        <end position="354"/>
    </location>
</feature>
<evidence type="ECO:0000256" key="1">
    <source>
        <dbReference type="ARBA" id="ARBA00009176"/>
    </source>
</evidence>
<reference evidence="4" key="1">
    <citation type="journal article" date="2017" name="Parasit. Vectors">
        <title>Sialotranscriptomics of Rhipicephalus zambeziensis reveals intricate expression profiles of secretory proteins and suggests tight temporal transcriptional regulation during blood-feeding.</title>
        <authorList>
            <person name="de Castro M.H."/>
            <person name="de Klerk D."/>
            <person name="Pienaar R."/>
            <person name="Rees D.J.G."/>
            <person name="Mans B.J."/>
        </authorList>
    </citation>
    <scope>NUCLEOTIDE SEQUENCE</scope>
    <source>
        <tissue evidence="4">Salivary glands</tissue>
    </source>
</reference>
<organism evidence="4">
    <name type="scientific">Rhipicephalus zambeziensis</name>
    <dbReference type="NCBI Taxonomy" id="60191"/>
    <lineage>
        <taxon>Eukaryota</taxon>
        <taxon>Metazoa</taxon>
        <taxon>Ecdysozoa</taxon>
        <taxon>Arthropoda</taxon>
        <taxon>Chelicerata</taxon>
        <taxon>Arachnida</taxon>
        <taxon>Acari</taxon>
        <taxon>Parasitiformes</taxon>
        <taxon>Ixodida</taxon>
        <taxon>Ixodoidea</taxon>
        <taxon>Ixodidae</taxon>
        <taxon>Rhipicephalinae</taxon>
        <taxon>Rhipicephalus</taxon>
        <taxon>Rhipicephalus</taxon>
    </lineage>
</organism>
<dbReference type="GO" id="GO:0016799">
    <property type="term" value="F:hydrolase activity, hydrolyzing N-glycosyl compounds"/>
    <property type="evidence" value="ECO:0007669"/>
    <property type="project" value="InterPro"/>
</dbReference>
<protein>
    <submittedName>
        <fullName evidence="4">Inosine-uridine preferring nucleoside hydrolase</fullName>
    </submittedName>
</protein>
<dbReference type="AlphaFoldDB" id="A0A224Z021"/>
<dbReference type="Pfam" id="PF01156">
    <property type="entry name" value="IU_nuc_hydro"/>
    <property type="match status" value="1"/>
</dbReference>
<dbReference type="InterPro" id="IPR036452">
    <property type="entry name" value="Ribo_hydro-like"/>
</dbReference>
<feature type="signal peptide" evidence="2">
    <location>
        <begin position="1"/>
        <end position="25"/>
    </location>
</feature>
<keyword evidence="4" id="KW-0378">Hydrolase</keyword>
<comment type="similarity">
    <text evidence="1">Belongs to the IUNH family.</text>
</comment>
<evidence type="ECO:0000313" key="4">
    <source>
        <dbReference type="EMBL" id="MAA20251.1"/>
    </source>
</evidence>